<dbReference type="PROSITE" id="PS51318">
    <property type="entry name" value="TAT"/>
    <property type="match status" value="1"/>
</dbReference>
<proteinExistence type="predicted"/>
<dbReference type="RefSeq" id="WP_238244244.1">
    <property type="nucleotide sequence ID" value="NZ_BPQP01000033.1"/>
</dbReference>
<dbReference type="InterPro" id="IPR011852">
    <property type="entry name" value="TRAP_TAXI"/>
</dbReference>
<sequence length="446" mass="47564">MSKHPRRREFLLLAITILLVLAAAGAVYLSQATTLTVAVAPSGGTEPALIKAYAEALTRRGKSVRLKILPFDGVRESAEALQAGKADLAVVRPDVFLPQNGLTLAILRDQALIIAAPSASGIDAVPGLAGKRLGTIARRGADQMLIKTVMEHYGLSLLPEPATEAPGEKSVALVPVEEDKLAQALADKQIDAVALLTTPTTPAAQRIVGSVGAAGPDGKINLFGVADGPALIERFPRLQAVTVAAGLFGGDPRTPESDLSTLGASYRLMARSTLSRSVAASVTQHLFEMRSGLATEVPAANYVLAPSYDTTAAATSARLPIHPGAIDYYEREQQSFIERYETWIYLVAFLGGGVGSALAWLRQRVFRLRRERIEVATERLLDIQSEARSGVDQTRREALASEIDDLAAEIVRHAVERPTELRTIEAAAIAVDTARSTVRRASGEWA</sequence>
<reference evidence="2" key="1">
    <citation type="journal article" date="2021" name="Front. Microbiol.">
        <title>Comprehensive Comparative Genomics and Phenotyping of Methylobacterium Species.</title>
        <authorList>
            <person name="Alessa O."/>
            <person name="Ogura Y."/>
            <person name="Fujitani Y."/>
            <person name="Takami H."/>
            <person name="Hayashi T."/>
            <person name="Sahin N."/>
            <person name="Tani A."/>
        </authorList>
    </citation>
    <scope>NUCLEOTIDE SEQUENCE</scope>
    <source>
        <strain evidence="2">DSM 19015</strain>
    </source>
</reference>
<gene>
    <name evidence="2" type="ORF">OCOJLMKI_2308</name>
</gene>
<organism evidence="2 3">
    <name type="scientific">Methylobacterium iners</name>
    <dbReference type="NCBI Taxonomy" id="418707"/>
    <lineage>
        <taxon>Bacteria</taxon>
        <taxon>Pseudomonadati</taxon>
        <taxon>Pseudomonadota</taxon>
        <taxon>Alphaproteobacteria</taxon>
        <taxon>Hyphomicrobiales</taxon>
        <taxon>Methylobacteriaceae</taxon>
        <taxon>Methylobacterium</taxon>
    </lineage>
</organism>
<evidence type="ECO:0000313" key="3">
    <source>
        <dbReference type="Proteomes" id="UP001055125"/>
    </source>
</evidence>
<evidence type="ECO:0008006" key="4">
    <source>
        <dbReference type="Google" id="ProtNLM"/>
    </source>
</evidence>
<dbReference type="EMBL" id="BPQP01000033">
    <property type="protein sequence ID" value="GJD95099.1"/>
    <property type="molecule type" value="Genomic_DNA"/>
</dbReference>
<keyword evidence="1" id="KW-0812">Transmembrane</keyword>
<dbReference type="PANTHER" id="PTHR42941">
    <property type="entry name" value="SLL1037 PROTEIN"/>
    <property type="match status" value="1"/>
</dbReference>
<keyword evidence="1" id="KW-0472">Membrane</keyword>
<dbReference type="SUPFAM" id="SSF53850">
    <property type="entry name" value="Periplasmic binding protein-like II"/>
    <property type="match status" value="1"/>
</dbReference>
<protein>
    <recommendedName>
        <fullName evidence="4">C4-dicarboxylate ABC transporter substrate-binding protein</fullName>
    </recommendedName>
</protein>
<evidence type="ECO:0000256" key="1">
    <source>
        <dbReference type="SAM" id="Phobius"/>
    </source>
</evidence>
<feature type="transmembrane region" description="Helical" evidence="1">
    <location>
        <begin position="343"/>
        <end position="361"/>
    </location>
</feature>
<accession>A0ABQ4RZJ1</accession>
<reference evidence="2" key="2">
    <citation type="submission" date="2021-08" db="EMBL/GenBank/DDBJ databases">
        <authorList>
            <person name="Tani A."/>
            <person name="Ola A."/>
            <person name="Ogura Y."/>
            <person name="Katsura K."/>
            <person name="Hayashi T."/>
        </authorList>
    </citation>
    <scope>NUCLEOTIDE SEQUENCE</scope>
    <source>
        <strain evidence="2">DSM 19015</strain>
    </source>
</reference>
<dbReference type="Pfam" id="PF16868">
    <property type="entry name" value="NMT1_3"/>
    <property type="match status" value="1"/>
</dbReference>
<comment type="caution">
    <text evidence="2">The sequence shown here is derived from an EMBL/GenBank/DDBJ whole genome shotgun (WGS) entry which is preliminary data.</text>
</comment>
<dbReference type="Proteomes" id="UP001055125">
    <property type="component" value="Unassembled WGS sequence"/>
</dbReference>
<dbReference type="PANTHER" id="PTHR42941:SF1">
    <property type="entry name" value="SLL1037 PROTEIN"/>
    <property type="match status" value="1"/>
</dbReference>
<keyword evidence="1" id="KW-1133">Transmembrane helix</keyword>
<name>A0ABQ4RZJ1_9HYPH</name>
<dbReference type="InterPro" id="IPR006311">
    <property type="entry name" value="TAT_signal"/>
</dbReference>
<keyword evidence="3" id="KW-1185">Reference proteome</keyword>
<dbReference type="Gene3D" id="3.40.190.10">
    <property type="entry name" value="Periplasmic binding protein-like II"/>
    <property type="match status" value="2"/>
</dbReference>
<evidence type="ECO:0000313" key="2">
    <source>
        <dbReference type="EMBL" id="GJD95099.1"/>
    </source>
</evidence>